<dbReference type="GO" id="GO:0005525">
    <property type="term" value="F:GTP binding"/>
    <property type="evidence" value="ECO:0007669"/>
    <property type="project" value="InterPro"/>
</dbReference>
<comment type="caution">
    <text evidence="3">The sequence shown here is derived from an EMBL/GenBank/DDBJ whole genome shotgun (WGS) entry which is preliminary data.</text>
</comment>
<dbReference type="SUPFAM" id="SSF52540">
    <property type="entry name" value="P-loop containing nucleoside triphosphate hydrolases"/>
    <property type="match status" value="1"/>
</dbReference>
<reference evidence="3 4" key="1">
    <citation type="journal article" date="2011" name="Genome Res.">
        <title>Phylogeny-wide analysis of social amoeba genomes highlights ancient origins for complex intercellular communication.</title>
        <authorList>
            <person name="Heidel A.J."/>
            <person name="Lawal H.M."/>
            <person name="Felder M."/>
            <person name="Schilde C."/>
            <person name="Helps N.R."/>
            <person name="Tunggal B."/>
            <person name="Rivero F."/>
            <person name="John U."/>
            <person name="Schleicher M."/>
            <person name="Eichinger L."/>
            <person name="Platzer M."/>
            <person name="Noegel A.A."/>
            <person name="Schaap P."/>
            <person name="Gloeckner G."/>
        </authorList>
    </citation>
    <scope>NUCLEOTIDE SEQUENCE [LARGE SCALE GENOMIC DNA]</scope>
    <source>
        <strain evidence="4">ATCC 26659 / Pp 5 / PN500</strain>
    </source>
</reference>
<evidence type="ECO:0000256" key="1">
    <source>
        <dbReference type="SAM" id="Coils"/>
    </source>
</evidence>
<dbReference type="Gene3D" id="3.40.50.300">
    <property type="entry name" value="P-loop containing nucleotide triphosphate hydrolases"/>
    <property type="match status" value="1"/>
</dbReference>
<dbReference type="RefSeq" id="XP_020432222.1">
    <property type="nucleotide sequence ID" value="XM_020577774.1"/>
</dbReference>
<dbReference type="GeneID" id="31362405"/>
<dbReference type="AlphaFoldDB" id="D3BDX1"/>
<protein>
    <recommendedName>
        <fullName evidence="2">G domain-containing protein</fullName>
    </recommendedName>
</protein>
<evidence type="ECO:0000313" key="4">
    <source>
        <dbReference type="Proteomes" id="UP000001396"/>
    </source>
</evidence>
<feature type="domain" description="G" evidence="2">
    <location>
        <begin position="8"/>
        <end position="85"/>
    </location>
</feature>
<organism evidence="3 4">
    <name type="scientific">Heterostelium pallidum (strain ATCC 26659 / Pp 5 / PN500)</name>
    <name type="common">Cellular slime mold</name>
    <name type="synonym">Polysphondylium pallidum</name>
    <dbReference type="NCBI Taxonomy" id="670386"/>
    <lineage>
        <taxon>Eukaryota</taxon>
        <taxon>Amoebozoa</taxon>
        <taxon>Evosea</taxon>
        <taxon>Eumycetozoa</taxon>
        <taxon>Dictyostelia</taxon>
        <taxon>Acytosteliales</taxon>
        <taxon>Acytosteliaceae</taxon>
        <taxon>Heterostelium</taxon>
    </lineage>
</organism>
<dbReference type="InterPro" id="IPR006073">
    <property type="entry name" value="GTP-bd"/>
</dbReference>
<evidence type="ECO:0000259" key="2">
    <source>
        <dbReference type="Pfam" id="PF01926"/>
    </source>
</evidence>
<sequence length="278" mass="31449">MTFGTIFSFYGNPGSGKSTLCNAKLRKTVFKSGVSVGTGLTTFSESHQDGNNLIIDSPGLADPIKRNEAAKQIESSLKKSITVEFEYGLIINKVTKQVHQHLLSSPANLQACIQMVEKQPLRTLIVKHMSELYDEDNVLVEDKETLDSLNCFLESLPRNFIEQKDVTTVEVKDYDKKVKEMELLMIKLTKQIELEKENNKKLGEKTLKLEADLTQQRLESKESTARMMNQILDMNQKQMEQTAEFQRNMQEQMRLTTEALNKPPVIIEKGGSGPCSIM</sequence>
<keyword evidence="4" id="KW-1185">Reference proteome</keyword>
<accession>D3BDX1</accession>
<dbReference type="Pfam" id="PF01926">
    <property type="entry name" value="MMR_HSR1"/>
    <property type="match status" value="1"/>
</dbReference>
<name>D3BDX1_HETP5</name>
<keyword evidence="1" id="KW-0175">Coiled coil</keyword>
<dbReference type="InterPro" id="IPR027417">
    <property type="entry name" value="P-loop_NTPase"/>
</dbReference>
<gene>
    <name evidence="3" type="ORF">PPL_06924</name>
</gene>
<dbReference type="EMBL" id="ADBJ01000031">
    <property type="protein sequence ID" value="EFA80102.1"/>
    <property type="molecule type" value="Genomic_DNA"/>
</dbReference>
<proteinExistence type="predicted"/>
<dbReference type="InParanoid" id="D3BDX1"/>
<evidence type="ECO:0000313" key="3">
    <source>
        <dbReference type="EMBL" id="EFA80102.1"/>
    </source>
</evidence>
<dbReference type="Proteomes" id="UP000001396">
    <property type="component" value="Unassembled WGS sequence"/>
</dbReference>
<feature type="coiled-coil region" evidence="1">
    <location>
        <begin position="171"/>
        <end position="205"/>
    </location>
</feature>